<name>A0A7C4U7A9_UNCW3</name>
<gene>
    <name evidence="2" type="ORF">ENV67_00325</name>
</gene>
<evidence type="ECO:0000259" key="1">
    <source>
        <dbReference type="PROSITE" id="PS51742"/>
    </source>
</evidence>
<dbReference type="EMBL" id="DTHG01000005">
    <property type="protein sequence ID" value="HGW90975.1"/>
    <property type="molecule type" value="Genomic_DNA"/>
</dbReference>
<dbReference type="Gene3D" id="3.30.1330.80">
    <property type="entry name" value="Hypothetical protein, similar to alpha- acetolactate decarboxylase, domain 2"/>
    <property type="match status" value="1"/>
</dbReference>
<proteinExistence type="predicted"/>
<accession>A0A7C4U7A9</accession>
<dbReference type="PROSITE" id="PS51742">
    <property type="entry name" value="PPC"/>
    <property type="match status" value="1"/>
</dbReference>
<organism evidence="2">
    <name type="scientific">candidate division WOR-3 bacterium</name>
    <dbReference type="NCBI Taxonomy" id="2052148"/>
    <lineage>
        <taxon>Bacteria</taxon>
        <taxon>Bacteria division WOR-3</taxon>
    </lineage>
</organism>
<dbReference type="SUPFAM" id="SSF117856">
    <property type="entry name" value="AF0104/ALDC/Ptd012-like"/>
    <property type="match status" value="1"/>
</dbReference>
<comment type="caution">
    <text evidence="2">The sequence shown here is derived from an EMBL/GenBank/DDBJ whole genome shotgun (WGS) entry which is preliminary data.</text>
</comment>
<dbReference type="Pfam" id="PF03479">
    <property type="entry name" value="PCC"/>
    <property type="match status" value="1"/>
</dbReference>
<protein>
    <submittedName>
        <fullName evidence="2">DUF296 domain-containing protein</fullName>
    </submittedName>
</protein>
<dbReference type="AlphaFoldDB" id="A0A7C4U7A9"/>
<dbReference type="CDD" id="cd11378">
    <property type="entry name" value="DUF296"/>
    <property type="match status" value="1"/>
</dbReference>
<feature type="domain" description="PPC" evidence="1">
    <location>
        <begin position="4"/>
        <end position="140"/>
    </location>
</feature>
<evidence type="ECO:0000313" key="2">
    <source>
        <dbReference type="EMBL" id="HGW90975.1"/>
    </source>
</evidence>
<sequence length="141" mass="16146">MKIIKIEEDYFIVIEKGEEIVENLTNFCLKNNVYSGYISGIGAAENIEVGYFDEKKKDYKRIFIKESCEVLSISGNISIKESKLFVHLHIILSKNDFNTTGGHLFKGYVSATLEVYIKTFSKNLIRKMDDETGLFLIKEEG</sequence>
<dbReference type="InterPro" id="IPR005175">
    <property type="entry name" value="PPC_dom"/>
</dbReference>
<dbReference type="PANTHER" id="PTHR34988">
    <property type="entry name" value="PROTEIN, PUTATIVE-RELATED"/>
    <property type="match status" value="1"/>
</dbReference>
<dbReference type="PANTHER" id="PTHR34988:SF1">
    <property type="entry name" value="DNA-BINDING PROTEIN"/>
    <property type="match status" value="1"/>
</dbReference>
<dbReference type="InterPro" id="IPR025707">
    <property type="entry name" value="DNA_bp_PD1"/>
</dbReference>
<dbReference type="PIRSF" id="PIRSF016702">
    <property type="entry name" value="DNA_bp_PD1"/>
    <property type="match status" value="1"/>
</dbReference>
<reference evidence="2" key="1">
    <citation type="journal article" date="2020" name="mSystems">
        <title>Genome- and Community-Level Interaction Insights into Carbon Utilization and Element Cycling Functions of Hydrothermarchaeota in Hydrothermal Sediment.</title>
        <authorList>
            <person name="Zhou Z."/>
            <person name="Liu Y."/>
            <person name="Xu W."/>
            <person name="Pan J."/>
            <person name="Luo Z.H."/>
            <person name="Li M."/>
        </authorList>
    </citation>
    <scope>NUCLEOTIDE SEQUENCE [LARGE SCALE GENOMIC DNA]</scope>
    <source>
        <strain evidence="2">SpSt-780</strain>
    </source>
</reference>